<evidence type="ECO:0000313" key="3">
    <source>
        <dbReference type="EMBL" id="KAL3680249.1"/>
    </source>
</evidence>
<sequence>MHTFSELFPEEQGKRCGSGNTEDEVYSVSNDTAHLVRSTPWLEQEAAGAESVATGAEAQEMVRRKQLVLQRKPRSVHMLLKKRLVKEKRCAYARCSVFTVHCLTAAATRFPESQVRFLCKMDRGVPRPSPKQETDCYKQDTDDLSPEVEDVMKLFWVLCIACAGDACKQGFRDFKHEKDLAMGGFMRPTFESNLTPPSIDLLKAGARISRKSVKRVIYRHSCEDLPIILQMKGSRAVTSVTPVLASVRVFHGRTPTRACDRLSFCQLVPHLTAKHSHSTFTDQGSCSFVRKEKILALLEGLLERNTIQMGKQFYHQTVGVPQGSTILSILCSLFYGHFVLRRLMPDRSSCLTDRLSLTSNLTRGLKSYCDLQLPQAENLAVVTREANVEHMLE</sequence>
<evidence type="ECO:0000313" key="4">
    <source>
        <dbReference type="Proteomes" id="UP001633002"/>
    </source>
</evidence>
<comment type="catalytic activity">
    <reaction evidence="1">
        <text>DNA(n) + a 2'-deoxyribonucleoside 5'-triphosphate = DNA(n+1) + diphosphate</text>
        <dbReference type="Rhea" id="RHEA:22508"/>
        <dbReference type="Rhea" id="RHEA-COMP:17339"/>
        <dbReference type="Rhea" id="RHEA-COMP:17340"/>
        <dbReference type="ChEBI" id="CHEBI:33019"/>
        <dbReference type="ChEBI" id="CHEBI:61560"/>
        <dbReference type="ChEBI" id="CHEBI:173112"/>
        <dbReference type="EC" id="2.7.7.49"/>
    </reaction>
</comment>
<dbReference type="GO" id="GO:0005634">
    <property type="term" value="C:nucleus"/>
    <property type="evidence" value="ECO:0007669"/>
    <property type="project" value="UniProtKB-SubCell"/>
</dbReference>
<dbReference type="GO" id="GO:0003964">
    <property type="term" value="F:RNA-directed DNA polymerase activity"/>
    <property type="evidence" value="ECO:0007669"/>
    <property type="project" value="UniProtKB-KW"/>
</dbReference>
<name>A0ABD3GP81_9MARC</name>
<dbReference type="InterPro" id="IPR003545">
    <property type="entry name" value="Telomerase_RT"/>
</dbReference>
<evidence type="ECO:0000256" key="2">
    <source>
        <dbReference type="SAM" id="MobiDB-lite"/>
    </source>
</evidence>
<proteinExistence type="inferred from homology"/>
<feature type="region of interest" description="Disordered" evidence="2">
    <location>
        <begin position="1"/>
        <end position="23"/>
    </location>
</feature>
<keyword evidence="1" id="KW-0479">Metal-binding</keyword>
<accession>A0ABD3GP81</accession>
<dbReference type="PANTHER" id="PTHR12066">
    <property type="entry name" value="TELOMERASE REVERSE TRANSCRIPTASE"/>
    <property type="match status" value="1"/>
</dbReference>
<dbReference type="AlphaFoldDB" id="A0ABD3GP81"/>
<dbReference type="EMBL" id="JBJQOH010000007">
    <property type="protein sequence ID" value="KAL3680249.1"/>
    <property type="molecule type" value="Genomic_DNA"/>
</dbReference>
<evidence type="ECO:0000256" key="1">
    <source>
        <dbReference type="RuleBase" id="RU365061"/>
    </source>
</evidence>
<keyword evidence="1" id="KW-0539">Nucleus</keyword>
<comment type="similarity">
    <text evidence="1">Belongs to the reverse transcriptase family. Telomerase subfamily.</text>
</comment>
<reference evidence="3 4" key="1">
    <citation type="submission" date="2024-09" db="EMBL/GenBank/DDBJ databases">
        <title>Chromosome-scale assembly of Riccia sorocarpa.</title>
        <authorList>
            <person name="Paukszto L."/>
        </authorList>
    </citation>
    <scope>NUCLEOTIDE SEQUENCE [LARGE SCALE GENOMIC DNA]</scope>
    <source>
        <strain evidence="3">LP-2024</strain>
        <tissue evidence="3">Aerial parts of the thallus</tissue>
    </source>
</reference>
<comment type="caution">
    <text evidence="3">The sequence shown here is derived from an EMBL/GenBank/DDBJ whole genome shotgun (WGS) entry which is preliminary data.</text>
</comment>
<comment type="function">
    <text evidence="1">Telomerase is a ribonucleoprotein enzyme essential for the replication of chromosome termini in most eukaryotes. It elongates telomeres. It is a reverse transcriptase that adds simple sequence repeats to chromosome ends by copying a template sequence within the RNA component of the enzyme.</text>
</comment>
<keyword evidence="1" id="KW-0779">Telomere</keyword>
<dbReference type="EC" id="2.7.7.49" evidence="1"/>
<dbReference type="Proteomes" id="UP001633002">
    <property type="component" value="Unassembled WGS sequence"/>
</dbReference>
<keyword evidence="1" id="KW-0548">Nucleotidyltransferase</keyword>
<comment type="subcellular location">
    <subcellularLocation>
        <location evidence="1">Nucleus</location>
    </subcellularLocation>
    <subcellularLocation>
        <location evidence="1">Chromosome</location>
        <location evidence="1">Telomere</location>
    </subcellularLocation>
</comment>
<keyword evidence="1" id="KW-0158">Chromosome</keyword>
<dbReference type="GO" id="GO:0000781">
    <property type="term" value="C:chromosome, telomeric region"/>
    <property type="evidence" value="ECO:0007669"/>
    <property type="project" value="UniProtKB-SubCell"/>
</dbReference>
<keyword evidence="1" id="KW-0460">Magnesium</keyword>
<keyword evidence="4" id="KW-1185">Reference proteome</keyword>
<keyword evidence="1" id="KW-0808">Transferase</keyword>
<protein>
    <recommendedName>
        <fullName evidence="1">Telomerase reverse transcriptase</fullName>
        <ecNumber evidence="1">2.7.7.49</ecNumber>
    </recommendedName>
    <alternativeName>
        <fullName evidence="1">Telomerase catalytic subunit</fullName>
    </alternativeName>
</protein>
<dbReference type="PANTHER" id="PTHR12066:SF0">
    <property type="entry name" value="TELOMERASE REVERSE TRANSCRIPTASE"/>
    <property type="match status" value="1"/>
</dbReference>
<organism evidence="3 4">
    <name type="scientific">Riccia sorocarpa</name>
    <dbReference type="NCBI Taxonomy" id="122646"/>
    <lineage>
        <taxon>Eukaryota</taxon>
        <taxon>Viridiplantae</taxon>
        <taxon>Streptophyta</taxon>
        <taxon>Embryophyta</taxon>
        <taxon>Marchantiophyta</taxon>
        <taxon>Marchantiopsida</taxon>
        <taxon>Marchantiidae</taxon>
        <taxon>Marchantiales</taxon>
        <taxon>Ricciaceae</taxon>
        <taxon>Riccia</taxon>
    </lineage>
</organism>
<dbReference type="GO" id="GO:0046872">
    <property type="term" value="F:metal ion binding"/>
    <property type="evidence" value="ECO:0007669"/>
    <property type="project" value="UniProtKB-KW"/>
</dbReference>
<gene>
    <name evidence="3" type="ORF">R1sor_023205</name>
</gene>
<keyword evidence="1" id="KW-0695">RNA-directed DNA polymerase</keyword>